<dbReference type="PROSITE" id="PS51387">
    <property type="entry name" value="FAD_PCMH"/>
    <property type="match status" value="1"/>
</dbReference>
<dbReference type="PANTHER" id="PTHR42659:SF2">
    <property type="entry name" value="XANTHINE DEHYDROGENASE SUBUNIT C-RELATED"/>
    <property type="match status" value="1"/>
</dbReference>
<dbReference type="AlphaFoldDB" id="A0A2N7X0H9"/>
<accession>A0A2N7X0H9</accession>
<dbReference type="InterPro" id="IPR051312">
    <property type="entry name" value="Diverse_Substr_Oxidored"/>
</dbReference>
<dbReference type="RefSeq" id="WP_035469832.1">
    <property type="nucleotide sequence ID" value="NZ_KB890219.1"/>
</dbReference>
<dbReference type="InterPro" id="IPR016166">
    <property type="entry name" value="FAD-bd_PCMH"/>
</dbReference>
<dbReference type="SUPFAM" id="SSF55447">
    <property type="entry name" value="CO dehydrogenase flavoprotein C-terminal domain-like"/>
    <property type="match status" value="1"/>
</dbReference>
<dbReference type="Pfam" id="PF00941">
    <property type="entry name" value="FAD_binding_5"/>
    <property type="match status" value="1"/>
</dbReference>
<dbReference type="GO" id="GO:0071949">
    <property type="term" value="F:FAD binding"/>
    <property type="evidence" value="ECO:0007669"/>
    <property type="project" value="InterPro"/>
</dbReference>
<dbReference type="OrthoDB" id="9793944at2"/>
<dbReference type="Proteomes" id="UP000235777">
    <property type="component" value="Unassembled WGS sequence"/>
</dbReference>
<dbReference type="Pfam" id="PF03450">
    <property type="entry name" value="CO_deh_flav_C"/>
    <property type="match status" value="1"/>
</dbReference>
<dbReference type="GO" id="GO:0016491">
    <property type="term" value="F:oxidoreductase activity"/>
    <property type="evidence" value="ECO:0007669"/>
    <property type="project" value="UniProtKB-KW"/>
</dbReference>
<keyword evidence="1" id="KW-0285">Flavoprotein</keyword>
<reference evidence="5 6" key="1">
    <citation type="submission" date="2018-01" db="EMBL/GenBank/DDBJ databases">
        <title>Whole genome analyses suggest that Burkholderia sensu lato contains two further novel genera in the rhizoxinica-symbiotica group Mycetohabitans gen. nov., and Trinickia gen. nov.: implications for the evolution of diazotrophy and nodulation in the Burkholderiaceae.</title>
        <authorList>
            <person name="Estrada-de los Santos P."/>
            <person name="Palmer M."/>
            <person name="Chavez-Ramirez B."/>
            <person name="Beukes C."/>
            <person name="Steenkamp E.T."/>
            <person name="Hirsch A.M."/>
            <person name="Manyaka P."/>
            <person name="Maluk M."/>
            <person name="Lafos M."/>
            <person name="Crook M."/>
            <person name="Gross E."/>
            <person name="Simon M.F."/>
            <person name="Bueno dos Reis Junior F."/>
            <person name="Poole P.S."/>
            <person name="Venter S.N."/>
            <person name="James E.K."/>
        </authorList>
    </citation>
    <scope>NUCLEOTIDE SEQUENCE [LARGE SCALE GENOMIC DNA]</scope>
    <source>
        <strain evidence="5 6">JPY 581</strain>
    </source>
</reference>
<name>A0A2N7X0H9_9BURK</name>
<keyword evidence="6" id="KW-1185">Reference proteome</keyword>
<evidence type="ECO:0000256" key="1">
    <source>
        <dbReference type="ARBA" id="ARBA00022630"/>
    </source>
</evidence>
<evidence type="ECO:0000313" key="6">
    <source>
        <dbReference type="Proteomes" id="UP000235777"/>
    </source>
</evidence>
<dbReference type="InterPro" id="IPR005107">
    <property type="entry name" value="CO_DH_flav_C"/>
</dbReference>
<gene>
    <name evidence="5" type="ORF">C0Z20_19225</name>
</gene>
<dbReference type="SUPFAM" id="SSF56176">
    <property type="entry name" value="FAD-binding/transporter-associated domain-like"/>
    <property type="match status" value="1"/>
</dbReference>
<keyword evidence="2" id="KW-0274">FAD</keyword>
<dbReference type="InterPro" id="IPR036318">
    <property type="entry name" value="FAD-bd_PCMH-like_sf"/>
</dbReference>
<dbReference type="InterPro" id="IPR036683">
    <property type="entry name" value="CO_DH_flav_C_dom_sf"/>
</dbReference>
<proteinExistence type="predicted"/>
<dbReference type="InterPro" id="IPR002346">
    <property type="entry name" value="Mopterin_DH_FAD-bd"/>
</dbReference>
<keyword evidence="3" id="KW-0560">Oxidoreductase</keyword>
<comment type="caution">
    <text evidence="5">The sequence shown here is derived from an EMBL/GenBank/DDBJ whole genome shotgun (WGS) entry which is preliminary data.</text>
</comment>
<dbReference type="EMBL" id="PNYC01000012">
    <property type="protein sequence ID" value="PMS35246.1"/>
    <property type="molecule type" value="Genomic_DNA"/>
</dbReference>
<evidence type="ECO:0000259" key="4">
    <source>
        <dbReference type="PROSITE" id="PS51387"/>
    </source>
</evidence>
<evidence type="ECO:0000256" key="2">
    <source>
        <dbReference type="ARBA" id="ARBA00022827"/>
    </source>
</evidence>
<dbReference type="InterPro" id="IPR016169">
    <property type="entry name" value="FAD-bd_PCMH_sub2"/>
</dbReference>
<protein>
    <submittedName>
        <fullName evidence="5">FAD-binding molybdopterin dehydrogenase</fullName>
    </submittedName>
</protein>
<evidence type="ECO:0000313" key="5">
    <source>
        <dbReference type="EMBL" id="PMS35246.1"/>
    </source>
</evidence>
<feature type="domain" description="FAD-binding PCMH-type" evidence="4">
    <location>
        <begin position="1"/>
        <end position="177"/>
    </location>
</feature>
<dbReference type="STRING" id="863227.GCA_000373005_05522"/>
<dbReference type="Gene3D" id="3.30.390.50">
    <property type="entry name" value="CO dehydrogenase flavoprotein, C-terminal domain"/>
    <property type="match status" value="1"/>
</dbReference>
<dbReference type="SMART" id="SM01092">
    <property type="entry name" value="CO_deh_flav_C"/>
    <property type="match status" value="1"/>
</dbReference>
<sequence length="288" mass="30749">MASKLDPHLHLAGTVEEAVAALRDYGDGGAPLAGATWIMRAPIRRETLKRAYVSLAAIDELRAIRSTDREFSIGACVTHDQLVLQFAAIPGFRALTDAAGKSANPAVRGAATIGGNLSATDFAAADLVPALMSLSAEVELASENGSKRMSMEAFLETRASLEPGTIVRCVSIPKRAYRSAHARLPLRKAGDYPVAIVSVALDVASNGSVSNAMVAVGSVEDKARRWFELENELVGRPLDAQHSKLLATRHAQVFKGREGAEAPGWYRLQVLPTLLSRAVADIQTQLRT</sequence>
<organism evidence="5 6">
    <name type="scientific">Trinickia symbiotica</name>
    <dbReference type="NCBI Taxonomy" id="863227"/>
    <lineage>
        <taxon>Bacteria</taxon>
        <taxon>Pseudomonadati</taxon>
        <taxon>Pseudomonadota</taxon>
        <taxon>Betaproteobacteria</taxon>
        <taxon>Burkholderiales</taxon>
        <taxon>Burkholderiaceae</taxon>
        <taxon>Trinickia</taxon>
    </lineage>
</organism>
<dbReference type="PANTHER" id="PTHR42659">
    <property type="entry name" value="XANTHINE DEHYDROGENASE SUBUNIT C-RELATED"/>
    <property type="match status" value="1"/>
</dbReference>
<dbReference type="Gene3D" id="3.30.465.10">
    <property type="match status" value="1"/>
</dbReference>
<evidence type="ECO:0000256" key="3">
    <source>
        <dbReference type="ARBA" id="ARBA00023002"/>
    </source>
</evidence>